<dbReference type="OrthoDB" id="8264946at2"/>
<dbReference type="SUPFAM" id="SSF52266">
    <property type="entry name" value="SGNH hydrolase"/>
    <property type="match status" value="1"/>
</dbReference>
<accession>C0QAR8</accession>
<dbReference type="STRING" id="177437.HRM2_37930"/>
<reference evidence="1 2" key="1">
    <citation type="journal article" date="2009" name="Environ. Microbiol.">
        <title>Genome sequence of Desulfobacterium autotrophicum HRM2, a marine sulfate reducer oxidizing organic carbon completely to carbon dioxide.</title>
        <authorList>
            <person name="Strittmatter A.W."/>
            <person name="Liesegang H."/>
            <person name="Rabus R."/>
            <person name="Decker I."/>
            <person name="Amann J."/>
            <person name="Andres S."/>
            <person name="Henne A."/>
            <person name="Fricke W.F."/>
            <person name="Martinez-Arias R."/>
            <person name="Bartels D."/>
            <person name="Goesmann A."/>
            <person name="Krause L."/>
            <person name="Puehler A."/>
            <person name="Klenk H.P."/>
            <person name="Richter M."/>
            <person name="Schuler M."/>
            <person name="Gloeckner F.O."/>
            <person name="Meyerdierks A."/>
            <person name="Gottschalk G."/>
            <person name="Amann R."/>
        </authorList>
    </citation>
    <scope>NUCLEOTIDE SEQUENCE [LARGE SCALE GENOMIC DNA]</scope>
    <source>
        <strain evidence="2">ATCC 43914 / DSM 3382 / HRM2</strain>
    </source>
</reference>
<organism evidence="1 2">
    <name type="scientific">Desulforapulum autotrophicum (strain ATCC 43914 / DSM 3382 / VKM B-1955 / HRM2)</name>
    <name type="common">Desulfobacterium autotrophicum</name>
    <dbReference type="NCBI Taxonomy" id="177437"/>
    <lineage>
        <taxon>Bacteria</taxon>
        <taxon>Pseudomonadati</taxon>
        <taxon>Thermodesulfobacteriota</taxon>
        <taxon>Desulfobacteria</taxon>
        <taxon>Desulfobacterales</taxon>
        <taxon>Desulfobacteraceae</taxon>
        <taxon>Desulforapulum</taxon>
    </lineage>
</organism>
<dbReference type="GO" id="GO:0016788">
    <property type="term" value="F:hydrolase activity, acting on ester bonds"/>
    <property type="evidence" value="ECO:0007669"/>
    <property type="project" value="UniProtKB-ARBA"/>
</dbReference>
<protein>
    <recommendedName>
        <fullName evidence="3">SGNH/GDSL hydrolase family protein</fullName>
    </recommendedName>
</protein>
<name>C0QAR8_DESAH</name>
<dbReference type="InterPro" id="IPR036514">
    <property type="entry name" value="SGNH_hydro_sf"/>
</dbReference>
<dbReference type="RefSeq" id="WP_015905597.1">
    <property type="nucleotide sequence ID" value="NC_012108.1"/>
</dbReference>
<dbReference type="Proteomes" id="UP000000442">
    <property type="component" value="Chromosome"/>
</dbReference>
<dbReference type="eggNOG" id="ENOG503416H">
    <property type="taxonomic scope" value="Bacteria"/>
</dbReference>
<evidence type="ECO:0000313" key="2">
    <source>
        <dbReference type="Proteomes" id="UP000000442"/>
    </source>
</evidence>
<evidence type="ECO:0008006" key="3">
    <source>
        <dbReference type="Google" id="ProtNLM"/>
    </source>
</evidence>
<keyword evidence="2" id="KW-1185">Reference proteome</keyword>
<dbReference type="KEGG" id="dat:HRM2_37930"/>
<sequence>MGYLVFFIVIVLVLVLTEVKARKHYHEVHGLPYVCKQIEEYPYNEFIQECGPPLHWKLKPGYGKGQVHINSLGLRSPEPLPGQRCIWVVGESDFFGPKLVREEAAWFNVLQQLLNNSGHDFQVMNASVIGYNISQSTELVTSLPIKKGDIVLVRPNTNDVSIAYIKGKAWKGGDSWPIDFVHKLQRQKTWYLKLMDKTCLGMFLRRKFSKDEDRSKAFKPAPGFQWERLLDYEENKVSSMVEFARKKGADVAFFDIAPSYGPAVKPEDEAKLSAIQSNWEGLVKGWSQYQFGIVDECVKRIGIPMGLPFLQISPYIWNHPKRYLLFLDLVHFNQEGHGVLAQALYAELVKSKLLTQKGE</sequence>
<dbReference type="HOGENOM" id="CLU_771023_0_0_7"/>
<dbReference type="AlphaFoldDB" id="C0QAR8"/>
<dbReference type="Gene3D" id="3.40.50.1110">
    <property type="entry name" value="SGNH hydrolase"/>
    <property type="match status" value="1"/>
</dbReference>
<evidence type="ECO:0000313" key="1">
    <source>
        <dbReference type="EMBL" id="ACN16851.1"/>
    </source>
</evidence>
<dbReference type="EMBL" id="CP001087">
    <property type="protein sequence ID" value="ACN16851.1"/>
    <property type="molecule type" value="Genomic_DNA"/>
</dbReference>
<gene>
    <name evidence="1" type="ordered locus">HRM2_37930</name>
</gene>
<proteinExistence type="predicted"/>